<keyword evidence="1" id="KW-1133">Transmembrane helix</keyword>
<keyword evidence="1" id="KW-0812">Transmembrane</keyword>
<evidence type="ECO:0000256" key="1">
    <source>
        <dbReference type="SAM" id="Phobius"/>
    </source>
</evidence>
<proteinExistence type="predicted"/>
<dbReference type="PANTHER" id="PTHR46846">
    <property type="entry name" value="SERPENTINE RECEPTOR, CLASS W-RELATED"/>
    <property type="match status" value="1"/>
</dbReference>
<feature type="transmembrane region" description="Helical" evidence="1">
    <location>
        <begin position="100"/>
        <end position="120"/>
    </location>
</feature>
<feature type="transmembrane region" description="Helical" evidence="1">
    <location>
        <begin position="69"/>
        <end position="88"/>
    </location>
</feature>
<gene>
    <name evidence="2" type="ORF">CAEBREN_29749</name>
</gene>
<dbReference type="InterPro" id="IPR019427">
    <property type="entry name" value="7TM_GPCR_serpentine_rcpt_Srw"/>
</dbReference>
<evidence type="ECO:0008006" key="4">
    <source>
        <dbReference type="Google" id="ProtNLM"/>
    </source>
</evidence>
<dbReference type="PANTHER" id="PTHR46846:SF3">
    <property type="entry name" value="G-PROTEIN COUPLED RECEPTORS FAMILY 1 PROFILE DOMAIN-CONTAINING PROTEIN-RELATED"/>
    <property type="match status" value="1"/>
</dbReference>
<dbReference type="EMBL" id="GL380041">
    <property type="protein sequence ID" value="EGT43935.1"/>
    <property type="molecule type" value="Genomic_DNA"/>
</dbReference>
<organism evidence="3">
    <name type="scientific">Caenorhabditis brenneri</name>
    <name type="common">Nematode worm</name>
    <dbReference type="NCBI Taxonomy" id="135651"/>
    <lineage>
        <taxon>Eukaryota</taxon>
        <taxon>Metazoa</taxon>
        <taxon>Ecdysozoa</taxon>
        <taxon>Nematoda</taxon>
        <taxon>Chromadorea</taxon>
        <taxon>Rhabditida</taxon>
        <taxon>Rhabditina</taxon>
        <taxon>Rhabditomorpha</taxon>
        <taxon>Rhabditoidea</taxon>
        <taxon>Rhabditidae</taxon>
        <taxon>Peloderinae</taxon>
        <taxon>Caenorhabditis</taxon>
    </lineage>
</organism>
<dbReference type="AlphaFoldDB" id="G0P3D8"/>
<keyword evidence="1" id="KW-0472">Membrane</keyword>
<dbReference type="Pfam" id="PF10324">
    <property type="entry name" value="7TM_GPCR_Srw"/>
    <property type="match status" value="1"/>
</dbReference>
<dbReference type="SUPFAM" id="SSF81321">
    <property type="entry name" value="Family A G protein-coupled receptor-like"/>
    <property type="match status" value="1"/>
</dbReference>
<dbReference type="GO" id="GO:0008528">
    <property type="term" value="F:G protein-coupled peptide receptor activity"/>
    <property type="evidence" value="ECO:0007669"/>
    <property type="project" value="InterPro"/>
</dbReference>
<dbReference type="InParanoid" id="G0P3D8"/>
<evidence type="ECO:0000313" key="2">
    <source>
        <dbReference type="EMBL" id="EGT43935.1"/>
    </source>
</evidence>
<dbReference type="OrthoDB" id="10666275at2759"/>
<dbReference type="HOGENOM" id="CLU_1653668_0_0_1"/>
<evidence type="ECO:0000313" key="3">
    <source>
        <dbReference type="Proteomes" id="UP000008068"/>
    </source>
</evidence>
<sequence>MKLPSIELPNFDDFINSTATYTDYKPADYDEYDYYNDYTEDYTEDYKLEDFYDYPEISEFEEEYVFESVTWNLNFQALSIIINLLHLTVLTRKQLRSNAVYIYMMMICFSDILNFAVGIYDPTIQYVESETPRRLVKEEVEYFCVKAKWFVLNVEVRERC</sequence>
<accession>G0P3D8</accession>
<keyword evidence="3" id="KW-1185">Reference proteome</keyword>
<reference evidence="3" key="1">
    <citation type="submission" date="2011-07" db="EMBL/GenBank/DDBJ databases">
        <authorList>
            <consortium name="Caenorhabditis brenneri Sequencing and Analysis Consortium"/>
            <person name="Wilson R.K."/>
        </authorList>
    </citation>
    <scope>NUCLEOTIDE SEQUENCE [LARGE SCALE GENOMIC DNA]</scope>
    <source>
        <strain evidence="3">PB2801</strain>
    </source>
</reference>
<name>G0P3D8_CAEBE</name>
<dbReference type="STRING" id="135651.G0P3D8"/>
<protein>
    <recommendedName>
        <fullName evidence="4">G-protein coupled receptors family 1 profile domain-containing protein</fullName>
    </recommendedName>
</protein>
<dbReference type="Proteomes" id="UP000008068">
    <property type="component" value="Unassembled WGS sequence"/>
</dbReference>